<accession>A0A7C9K6Q8</accession>
<protein>
    <submittedName>
        <fullName evidence="2">NUDIX hydrolase</fullName>
    </submittedName>
</protein>
<dbReference type="PANTHER" id="PTHR43222">
    <property type="entry name" value="NUDIX HYDROLASE 23"/>
    <property type="match status" value="1"/>
</dbReference>
<dbReference type="AlphaFoldDB" id="A0A7C9K6Q8"/>
<dbReference type="Gene3D" id="3.90.79.10">
    <property type="entry name" value="Nucleoside Triphosphate Pyrophosphohydrolase"/>
    <property type="match status" value="1"/>
</dbReference>
<dbReference type="Pfam" id="PF00293">
    <property type="entry name" value="NUDIX"/>
    <property type="match status" value="1"/>
</dbReference>
<dbReference type="PANTHER" id="PTHR43222:SF11">
    <property type="entry name" value="PHOSPHATASE NUDJ"/>
    <property type="match status" value="1"/>
</dbReference>
<proteinExistence type="predicted"/>
<reference evidence="2 3" key="1">
    <citation type="submission" date="2020-01" db="EMBL/GenBank/DDBJ databases">
        <title>Whole genome sequencing of Halomonas alkaliphila strain LS44.</title>
        <authorList>
            <person name="Kumar S."/>
            <person name="Paul D."/>
            <person name="Shouche Y."/>
            <person name="Suryavanshi M.V."/>
        </authorList>
    </citation>
    <scope>NUCLEOTIDE SEQUENCE [LARGE SCALE GENOMIC DNA]</scope>
    <source>
        <strain evidence="2 3">LS44</strain>
    </source>
</reference>
<dbReference type="RefSeq" id="WP_162218567.1">
    <property type="nucleotide sequence ID" value="NZ_JAAEHK010000010.1"/>
</dbReference>
<dbReference type="InterPro" id="IPR000086">
    <property type="entry name" value="NUDIX_hydrolase_dom"/>
</dbReference>
<evidence type="ECO:0000259" key="1">
    <source>
        <dbReference type="PROSITE" id="PS51462"/>
    </source>
</evidence>
<sequence>MTKGNSIHNGTIRNTVACVIQQNERFLMVEEDRGDTQTVFNQPAGHIEPGEGPLAAVLREVQEETAWQVTLTGYLGLYVFHTPEGLTFHSHGFIATPDVLLTSPIDSDITATHWLTLDEISSLDAAGRLRSSLVLKRISDAISDRSYPLTVIQE</sequence>
<dbReference type="SUPFAM" id="SSF55811">
    <property type="entry name" value="Nudix"/>
    <property type="match status" value="1"/>
</dbReference>
<evidence type="ECO:0000313" key="3">
    <source>
        <dbReference type="Proteomes" id="UP000480312"/>
    </source>
</evidence>
<dbReference type="PROSITE" id="PS51462">
    <property type="entry name" value="NUDIX"/>
    <property type="match status" value="1"/>
</dbReference>
<dbReference type="Proteomes" id="UP000480312">
    <property type="component" value="Unassembled WGS sequence"/>
</dbReference>
<dbReference type="OrthoDB" id="8594221at2"/>
<comment type="caution">
    <text evidence="2">The sequence shown here is derived from an EMBL/GenBank/DDBJ whole genome shotgun (WGS) entry which is preliminary data.</text>
</comment>
<dbReference type="InterPro" id="IPR015797">
    <property type="entry name" value="NUDIX_hydrolase-like_dom_sf"/>
</dbReference>
<dbReference type="GO" id="GO:0016787">
    <property type="term" value="F:hydrolase activity"/>
    <property type="evidence" value="ECO:0007669"/>
    <property type="project" value="UniProtKB-KW"/>
</dbReference>
<organism evidence="2 3">
    <name type="scientific">Vreelandella alkaliphila</name>
    <dbReference type="NCBI Taxonomy" id="272774"/>
    <lineage>
        <taxon>Bacteria</taxon>
        <taxon>Pseudomonadati</taxon>
        <taxon>Pseudomonadota</taxon>
        <taxon>Gammaproteobacteria</taxon>
        <taxon>Oceanospirillales</taxon>
        <taxon>Halomonadaceae</taxon>
        <taxon>Vreelandella</taxon>
    </lineage>
</organism>
<dbReference type="EMBL" id="JAAEHK010000010">
    <property type="protein sequence ID" value="NDL70679.1"/>
    <property type="molecule type" value="Genomic_DNA"/>
</dbReference>
<gene>
    <name evidence="2" type="ORF">GPL32_09210</name>
</gene>
<name>A0A7C9K6Q8_9GAMM</name>
<evidence type="ECO:0000313" key="2">
    <source>
        <dbReference type="EMBL" id="NDL70679.1"/>
    </source>
</evidence>
<feature type="domain" description="Nudix hydrolase" evidence="1">
    <location>
        <begin position="10"/>
        <end position="137"/>
    </location>
</feature>
<keyword evidence="2" id="KW-0378">Hydrolase</keyword>